<proteinExistence type="predicted"/>
<name>A0A5K7ZDJ5_9BACT</name>
<dbReference type="EMBL" id="AP021875">
    <property type="protein sequence ID" value="BBO76524.1"/>
    <property type="molecule type" value="Genomic_DNA"/>
</dbReference>
<dbReference type="Gene3D" id="1.10.1060.10">
    <property type="entry name" value="Alpha-helical ferredoxin"/>
    <property type="match status" value="1"/>
</dbReference>
<evidence type="ECO:0000313" key="2">
    <source>
        <dbReference type="EMBL" id="BBO76524.1"/>
    </source>
</evidence>
<gene>
    <name evidence="2" type="ORF">DSCW_39410</name>
</gene>
<dbReference type="Gene3D" id="3.50.50.60">
    <property type="entry name" value="FAD/NAD(P)-binding domain"/>
    <property type="match status" value="2"/>
</dbReference>
<dbReference type="SUPFAM" id="SSF51971">
    <property type="entry name" value="Nucleotide-binding domain"/>
    <property type="match status" value="1"/>
</dbReference>
<dbReference type="OrthoDB" id="9803192at2"/>
<dbReference type="InterPro" id="IPR028261">
    <property type="entry name" value="DPD_II"/>
</dbReference>
<sequence length="660" mass="73181">MAKVIFGVWDGTVIDNRRRKIFEIEEDPSFREFDEFNTGNPIKAFMGGHGFFIFEKGVHLLDAARQYMQRVARESCGKCTPCRVGTQIIAAKLRELSNGNRDAAVLDEIAAIAEHIRSTSLCGLGQTAPVALLEMIRYMREELIAEIAAGNGMPPQPCTTYVSAPCIEACPSKVDVPRYIDFIKDGKFTHSLGVILQKYPMAATCGRVCVRFCEMACRRTQVDEAVGIKVLKRFVADREKYITNEWFSSYPAEEKKSDDLKVAVIGTGPASISAAYHLLLKGYPVDVYEDKTVPGGMAATGIPNYRLPKDVLGREISIIETLGGRILYDRRLGKKITIKSLLNDGYQAIFLGVGAHKGKMLGVAGEDTALQGYQFGVNMLLHINHDYVNRGIPMDLGEKMIVVGGGNVAMDCARSALRMGVKEVHLIYRRSRNEMPADKEEVEAAEKEGVIFHYLTHPVRILHADGRVTGVKATRMELGEVDAGGRRSVLPVAGSEFVLEADSIIPAIGQQVDHSFTSPEEGLRFTKGGLIEVNPNSLMTSRKGIFAGGDCVTGPATLVQAMAQGHQAARCMDDYLTLGRVRFFPDRRMSDLVQAIQPMISKGVSIPIRHEYRVKVKELDPEVRKRMFEEVEKPISVEEAYHEADRCMRCYRVYSVITEQ</sequence>
<accession>A0A5K7ZDJ5</accession>
<dbReference type="InterPro" id="IPR019575">
    <property type="entry name" value="Nuop51_4Fe4S-bd"/>
</dbReference>
<dbReference type="GO" id="GO:0051539">
    <property type="term" value="F:4 iron, 4 sulfur cluster binding"/>
    <property type="evidence" value="ECO:0007669"/>
    <property type="project" value="InterPro"/>
</dbReference>
<dbReference type="GO" id="GO:0008137">
    <property type="term" value="F:NADH dehydrogenase (ubiquinone) activity"/>
    <property type="evidence" value="ECO:0007669"/>
    <property type="project" value="InterPro"/>
</dbReference>
<dbReference type="PRINTS" id="PR00419">
    <property type="entry name" value="ADXRDTASE"/>
</dbReference>
<dbReference type="KEGG" id="dwd:DSCW_39410"/>
<dbReference type="Pfam" id="PF10589">
    <property type="entry name" value="NADH_4Fe-4S"/>
    <property type="match status" value="1"/>
</dbReference>
<dbReference type="GO" id="GO:0010181">
    <property type="term" value="F:FMN binding"/>
    <property type="evidence" value="ECO:0007669"/>
    <property type="project" value="InterPro"/>
</dbReference>
<dbReference type="InterPro" id="IPR009051">
    <property type="entry name" value="Helical_ferredxn"/>
</dbReference>
<dbReference type="InterPro" id="IPR001949">
    <property type="entry name" value="NADH-UbQ_OxRdtase_51kDa_CS"/>
</dbReference>
<dbReference type="InterPro" id="IPR023753">
    <property type="entry name" value="FAD/NAD-binding_dom"/>
</dbReference>
<dbReference type="AlphaFoldDB" id="A0A5K7ZDJ5"/>
<dbReference type="PANTHER" id="PTHR42783:SF3">
    <property type="entry name" value="GLUTAMATE SYNTHASE [NADPH] SMALL CHAIN-RELATED"/>
    <property type="match status" value="1"/>
</dbReference>
<dbReference type="Pfam" id="PF14691">
    <property type="entry name" value="Fer4_20"/>
    <property type="match status" value="1"/>
</dbReference>
<dbReference type="Proteomes" id="UP000427769">
    <property type="component" value="Chromosome"/>
</dbReference>
<keyword evidence="3" id="KW-1185">Reference proteome</keyword>
<dbReference type="PANTHER" id="PTHR42783">
    <property type="entry name" value="GLUTAMATE SYNTHASE [NADPH] SMALL CHAIN"/>
    <property type="match status" value="1"/>
</dbReference>
<evidence type="ECO:0000259" key="1">
    <source>
        <dbReference type="SMART" id="SM00928"/>
    </source>
</evidence>
<feature type="domain" description="NADH-ubiquinone oxidoreductase 51kDa subunit iron-sulphur binding" evidence="1">
    <location>
        <begin position="61"/>
        <end position="106"/>
    </location>
</feature>
<dbReference type="InterPro" id="IPR036188">
    <property type="entry name" value="FAD/NAD-bd_sf"/>
</dbReference>
<evidence type="ECO:0000313" key="3">
    <source>
        <dbReference type="Proteomes" id="UP000427769"/>
    </source>
</evidence>
<dbReference type="Pfam" id="PF07992">
    <property type="entry name" value="Pyr_redox_2"/>
    <property type="match status" value="1"/>
</dbReference>
<dbReference type="GO" id="GO:0016491">
    <property type="term" value="F:oxidoreductase activity"/>
    <property type="evidence" value="ECO:0007669"/>
    <property type="project" value="InterPro"/>
</dbReference>
<protein>
    <submittedName>
        <fullName evidence="2">Oxidoreductase</fullName>
    </submittedName>
</protein>
<reference evidence="2 3" key="1">
    <citation type="submission" date="2019-11" db="EMBL/GenBank/DDBJ databases">
        <title>Comparative genomics of hydrocarbon-degrading Desulfosarcina strains.</title>
        <authorList>
            <person name="Watanabe M."/>
            <person name="Kojima H."/>
            <person name="Fukui M."/>
        </authorList>
    </citation>
    <scope>NUCLEOTIDE SEQUENCE [LARGE SCALE GENOMIC DNA]</scope>
    <source>
        <strain evidence="2 3">PP31</strain>
    </source>
</reference>
<dbReference type="SUPFAM" id="SSF46548">
    <property type="entry name" value="alpha-helical ferredoxin"/>
    <property type="match status" value="2"/>
</dbReference>
<dbReference type="PROSITE" id="PS00645">
    <property type="entry name" value="COMPLEX1_51K_2"/>
    <property type="match status" value="1"/>
</dbReference>
<dbReference type="SMART" id="SM00928">
    <property type="entry name" value="NADH_4Fe-4S"/>
    <property type="match status" value="1"/>
</dbReference>
<dbReference type="SUPFAM" id="SSF140490">
    <property type="entry name" value="Nqo1C-terminal domain-like"/>
    <property type="match status" value="1"/>
</dbReference>
<dbReference type="InterPro" id="IPR037207">
    <property type="entry name" value="Nuop51_4Fe4S-bd_sf"/>
</dbReference>
<dbReference type="RefSeq" id="WP_155305347.1">
    <property type="nucleotide sequence ID" value="NZ_AP021875.1"/>
</dbReference>
<organism evidence="2 3">
    <name type="scientific">Desulfosarcina widdelii</name>
    <dbReference type="NCBI Taxonomy" id="947919"/>
    <lineage>
        <taxon>Bacteria</taxon>
        <taxon>Pseudomonadati</taxon>
        <taxon>Thermodesulfobacteriota</taxon>
        <taxon>Desulfobacteria</taxon>
        <taxon>Desulfobacterales</taxon>
        <taxon>Desulfosarcinaceae</taxon>
        <taxon>Desulfosarcina</taxon>
    </lineage>
</organism>